<feature type="transmembrane region" description="Helical" evidence="2">
    <location>
        <begin position="25"/>
        <end position="43"/>
    </location>
</feature>
<dbReference type="RefSeq" id="WP_235058326.1">
    <property type="nucleotide sequence ID" value="NZ_JAKFHA010000051.1"/>
</dbReference>
<feature type="region of interest" description="Disordered" evidence="1">
    <location>
        <begin position="1"/>
        <end position="21"/>
    </location>
</feature>
<proteinExistence type="predicted"/>
<evidence type="ECO:0000256" key="1">
    <source>
        <dbReference type="SAM" id="MobiDB-lite"/>
    </source>
</evidence>
<name>A0AA41U6Z9_9ACTN</name>
<feature type="transmembrane region" description="Helical" evidence="2">
    <location>
        <begin position="63"/>
        <end position="83"/>
    </location>
</feature>
<accession>A0AA41U6Z9</accession>
<keyword evidence="4" id="KW-1185">Reference proteome</keyword>
<comment type="caution">
    <text evidence="3">The sequence shown here is derived from an EMBL/GenBank/DDBJ whole genome shotgun (WGS) entry which is preliminary data.</text>
</comment>
<evidence type="ECO:0000313" key="3">
    <source>
        <dbReference type="EMBL" id="MCF2533552.1"/>
    </source>
</evidence>
<evidence type="ECO:0000313" key="4">
    <source>
        <dbReference type="Proteomes" id="UP001165378"/>
    </source>
</evidence>
<dbReference type="EMBL" id="JAKFHA010000051">
    <property type="protein sequence ID" value="MCF2533552.1"/>
    <property type="molecule type" value="Genomic_DNA"/>
</dbReference>
<feature type="transmembrane region" description="Helical" evidence="2">
    <location>
        <begin position="95"/>
        <end position="117"/>
    </location>
</feature>
<dbReference type="AlphaFoldDB" id="A0AA41U6Z9"/>
<gene>
    <name evidence="3" type="ORF">LZ495_40925</name>
</gene>
<keyword evidence="2" id="KW-1133">Transmembrane helix</keyword>
<organism evidence="3 4">
    <name type="scientific">Yinghuangia soli</name>
    <dbReference type="NCBI Taxonomy" id="2908204"/>
    <lineage>
        <taxon>Bacteria</taxon>
        <taxon>Bacillati</taxon>
        <taxon>Actinomycetota</taxon>
        <taxon>Actinomycetes</taxon>
        <taxon>Kitasatosporales</taxon>
        <taxon>Streptomycetaceae</taxon>
        <taxon>Yinghuangia</taxon>
    </lineage>
</organism>
<sequence>MDMREYRPFRGPREYDAEEERQGPLRLAQSLGLLAPAVLLMVIQFRNAESRCVSEPVPGGELLLAYAVLGVRLAGLVYFGIAWQTWKGDPEGSRTFGCVLIAAILLLVLPSGVLLLLDFGNVIALHDTHSLFLFGEPSDCHGQA</sequence>
<keyword evidence="2" id="KW-0812">Transmembrane</keyword>
<protein>
    <submittedName>
        <fullName evidence="3">Uncharacterized protein</fullName>
    </submittedName>
</protein>
<reference evidence="3" key="1">
    <citation type="submission" date="2022-01" db="EMBL/GenBank/DDBJ databases">
        <title>Genome-Based Taxonomic Classification of the Phylum Actinobacteria.</title>
        <authorList>
            <person name="Gao Y."/>
        </authorList>
    </citation>
    <scope>NUCLEOTIDE SEQUENCE</scope>
    <source>
        <strain evidence="3">KLBMP 8922</strain>
    </source>
</reference>
<dbReference type="Proteomes" id="UP001165378">
    <property type="component" value="Unassembled WGS sequence"/>
</dbReference>
<evidence type="ECO:0000256" key="2">
    <source>
        <dbReference type="SAM" id="Phobius"/>
    </source>
</evidence>
<keyword evidence="2" id="KW-0472">Membrane</keyword>